<evidence type="ECO:0000313" key="2">
    <source>
        <dbReference type="Proteomes" id="UP000249061"/>
    </source>
</evidence>
<accession>A0A2W5SX66</accession>
<organism evidence="1 2">
    <name type="scientific">Archangium gephyra</name>
    <dbReference type="NCBI Taxonomy" id="48"/>
    <lineage>
        <taxon>Bacteria</taxon>
        <taxon>Pseudomonadati</taxon>
        <taxon>Myxococcota</taxon>
        <taxon>Myxococcia</taxon>
        <taxon>Myxococcales</taxon>
        <taxon>Cystobacterineae</taxon>
        <taxon>Archangiaceae</taxon>
        <taxon>Archangium</taxon>
    </lineage>
</organism>
<dbReference type="EMBL" id="QFQP01000045">
    <property type="protein sequence ID" value="PZR05363.1"/>
    <property type="molecule type" value="Genomic_DNA"/>
</dbReference>
<name>A0A2W5SX66_9BACT</name>
<comment type="caution">
    <text evidence="1">The sequence shown here is derived from an EMBL/GenBank/DDBJ whole genome shotgun (WGS) entry which is preliminary data.</text>
</comment>
<proteinExistence type="predicted"/>
<protein>
    <submittedName>
        <fullName evidence="1">Uncharacterized protein</fullName>
    </submittedName>
</protein>
<dbReference type="Proteomes" id="UP000249061">
    <property type="component" value="Unassembled WGS sequence"/>
</dbReference>
<sequence>MTAPRRSPGSRLQAFTLALSIALAAVLGAIVYLAVTSLPYLATSPATDPVFGALNSCLLSAVPERVGFAVSRDNARASAFSHSRLVECAGTPPVATTWERAGLTHAAYDDEGALWVSTSSDDAGEAALLRLEGGTLVERGPLRATAVVGVRGGVVALAADGSLVSIAGDGSVRARRELPSARNVNLAANADGALVALWGGGKLTVVNAGTLESTPAEVACSVSRVWWRPEAPLFLADCLDISVEVHALTSHSALVDARRRVPSTLTGPGGVYVQACDGLPCSVEAPR</sequence>
<gene>
    <name evidence="1" type="ORF">DI536_32330</name>
</gene>
<evidence type="ECO:0000313" key="1">
    <source>
        <dbReference type="EMBL" id="PZR05363.1"/>
    </source>
</evidence>
<reference evidence="1 2" key="1">
    <citation type="submission" date="2017-08" db="EMBL/GenBank/DDBJ databases">
        <title>Infants hospitalized years apart are colonized by the same room-sourced microbial strains.</title>
        <authorList>
            <person name="Brooks B."/>
            <person name="Olm M.R."/>
            <person name="Firek B.A."/>
            <person name="Baker R."/>
            <person name="Thomas B.C."/>
            <person name="Morowitz M.J."/>
            <person name="Banfield J.F."/>
        </authorList>
    </citation>
    <scope>NUCLEOTIDE SEQUENCE [LARGE SCALE GENOMIC DNA]</scope>
    <source>
        <strain evidence="1">S2_003_000_R2_14</strain>
    </source>
</reference>
<dbReference type="AlphaFoldDB" id="A0A2W5SX66"/>